<dbReference type="Proteomes" id="UP000649617">
    <property type="component" value="Unassembled WGS sequence"/>
</dbReference>
<evidence type="ECO:0000256" key="1">
    <source>
        <dbReference type="SAM" id="MobiDB-lite"/>
    </source>
</evidence>
<dbReference type="OrthoDB" id="10425801at2759"/>
<gene>
    <name evidence="2" type="primary">hace1</name>
    <name evidence="2" type="ORF">SPIL2461_LOCUS10384</name>
</gene>
<sequence length="182" mass="20154">MDQVIRATNEHHVRRGSEAENFLEEEGKESENIEEETVGQDEPKHEMPTDSHMAPNMESHSMHEEEEEPERYEEKCDIAEVVEATHCRADCPSLDLDCSQDSVALSTVADSIDRVSSIADSPEADIAESLPDMLAEAACAGNVSKKKKKPKKKKKNEGLSAQTLPAQLSRNSSISEAPSRRH</sequence>
<feature type="compositionally biased region" description="Polar residues" evidence="1">
    <location>
        <begin position="159"/>
        <end position="176"/>
    </location>
</feature>
<dbReference type="EMBL" id="CAJNIZ010019191">
    <property type="protein sequence ID" value="CAE7422766.1"/>
    <property type="molecule type" value="Genomic_DNA"/>
</dbReference>
<evidence type="ECO:0000313" key="2">
    <source>
        <dbReference type="EMBL" id="CAE7422766.1"/>
    </source>
</evidence>
<dbReference type="AlphaFoldDB" id="A0A812R888"/>
<feature type="compositionally biased region" description="Basic residues" evidence="1">
    <location>
        <begin position="144"/>
        <end position="155"/>
    </location>
</feature>
<protein>
    <submittedName>
        <fullName evidence="2">Hace1 protein</fullName>
    </submittedName>
</protein>
<feature type="region of interest" description="Disordered" evidence="1">
    <location>
        <begin position="140"/>
        <end position="182"/>
    </location>
</feature>
<accession>A0A812R888</accession>
<proteinExistence type="predicted"/>
<keyword evidence="3" id="KW-1185">Reference proteome</keyword>
<organism evidence="2 3">
    <name type="scientific">Symbiodinium pilosum</name>
    <name type="common">Dinoflagellate</name>
    <dbReference type="NCBI Taxonomy" id="2952"/>
    <lineage>
        <taxon>Eukaryota</taxon>
        <taxon>Sar</taxon>
        <taxon>Alveolata</taxon>
        <taxon>Dinophyceae</taxon>
        <taxon>Suessiales</taxon>
        <taxon>Symbiodiniaceae</taxon>
        <taxon>Symbiodinium</taxon>
    </lineage>
</organism>
<reference evidence="2" key="1">
    <citation type="submission" date="2021-02" db="EMBL/GenBank/DDBJ databases">
        <authorList>
            <person name="Dougan E. K."/>
            <person name="Rhodes N."/>
            <person name="Thang M."/>
            <person name="Chan C."/>
        </authorList>
    </citation>
    <scope>NUCLEOTIDE SEQUENCE</scope>
</reference>
<feature type="compositionally biased region" description="Basic and acidic residues" evidence="1">
    <location>
        <begin position="8"/>
        <end position="18"/>
    </location>
</feature>
<feature type="region of interest" description="Disordered" evidence="1">
    <location>
        <begin position="1"/>
        <end position="74"/>
    </location>
</feature>
<evidence type="ECO:0000313" key="3">
    <source>
        <dbReference type="Proteomes" id="UP000649617"/>
    </source>
</evidence>
<feature type="compositionally biased region" description="Acidic residues" evidence="1">
    <location>
        <begin position="21"/>
        <end position="39"/>
    </location>
</feature>
<comment type="caution">
    <text evidence="2">The sequence shown here is derived from an EMBL/GenBank/DDBJ whole genome shotgun (WGS) entry which is preliminary data.</text>
</comment>
<name>A0A812R888_SYMPI</name>